<name>A0A1U9UVV2_CUPNE</name>
<dbReference type="InterPro" id="IPR029058">
    <property type="entry name" value="AB_hydrolase_fold"/>
</dbReference>
<dbReference type="InterPro" id="IPR022742">
    <property type="entry name" value="Hydrolase_4"/>
</dbReference>
<feature type="domain" description="Serine aminopeptidase S33" evidence="2">
    <location>
        <begin position="84"/>
        <end position="192"/>
    </location>
</feature>
<accession>A0A1U9UVV2</accession>
<gene>
    <name evidence="3" type="ORF">BJN34_23480</name>
</gene>
<evidence type="ECO:0000313" key="4">
    <source>
        <dbReference type="Proteomes" id="UP000189627"/>
    </source>
</evidence>
<feature type="region of interest" description="Disordered" evidence="1">
    <location>
        <begin position="286"/>
        <end position="308"/>
    </location>
</feature>
<protein>
    <submittedName>
        <fullName evidence="3">Alpha/beta hydrolase</fullName>
    </submittedName>
</protein>
<dbReference type="EMBL" id="CP017758">
    <property type="protein sequence ID" value="AQV96826.1"/>
    <property type="molecule type" value="Genomic_DNA"/>
</dbReference>
<evidence type="ECO:0000259" key="2">
    <source>
        <dbReference type="Pfam" id="PF12146"/>
    </source>
</evidence>
<dbReference type="Pfam" id="PF12146">
    <property type="entry name" value="Hydrolase_4"/>
    <property type="match status" value="1"/>
</dbReference>
<dbReference type="SUPFAM" id="SSF53474">
    <property type="entry name" value="alpha/beta-Hydrolases"/>
    <property type="match status" value="1"/>
</dbReference>
<dbReference type="Gene3D" id="3.40.50.1820">
    <property type="entry name" value="alpha/beta hydrolase"/>
    <property type="match status" value="1"/>
</dbReference>
<dbReference type="Proteomes" id="UP000189627">
    <property type="component" value="Chromosome 2"/>
</dbReference>
<dbReference type="GO" id="GO:0016787">
    <property type="term" value="F:hydrolase activity"/>
    <property type="evidence" value="ECO:0007669"/>
    <property type="project" value="UniProtKB-KW"/>
</dbReference>
<evidence type="ECO:0000313" key="3">
    <source>
        <dbReference type="EMBL" id="AQV96826.1"/>
    </source>
</evidence>
<sequence length="308" mass="32787">MAGMDRNSNHSLTRWLARAACLALLAGLGRLALFAAIEREAFVPKPAGAFTPESFGTPSRQIVFASSQRKLRASYVQAADPAAPALMICHGDDENLSDWAMVQALLYREGVSSFVFDYSGYGASSGRPSVNNLRQDGLEAYRRFVAETPLAARRYVLGYSLGSGVLLDIVGALSPAPSGVVIGAGFATARAAAVATGIVPAWLAPLLPEPWDNEAQVRKLTLPLLLAHSRSDELIPFANSERLAGAAAGPHRLVVYNDLVHNAAIEGDQAARFWAPITAYLRSGQLDPAEAGPTGMTDVDGVMRSERR</sequence>
<dbReference type="PANTHER" id="PTHR12277">
    <property type="entry name" value="ALPHA/BETA HYDROLASE DOMAIN-CONTAINING PROTEIN"/>
    <property type="match status" value="1"/>
</dbReference>
<evidence type="ECO:0000256" key="1">
    <source>
        <dbReference type="SAM" id="MobiDB-lite"/>
    </source>
</evidence>
<organism evidence="3 4">
    <name type="scientific">Cupriavidus necator</name>
    <name type="common">Alcaligenes eutrophus</name>
    <name type="synonym">Ralstonia eutropha</name>
    <dbReference type="NCBI Taxonomy" id="106590"/>
    <lineage>
        <taxon>Bacteria</taxon>
        <taxon>Pseudomonadati</taxon>
        <taxon>Pseudomonadota</taxon>
        <taxon>Betaproteobacteria</taxon>
        <taxon>Burkholderiales</taxon>
        <taxon>Burkholderiaceae</taxon>
        <taxon>Cupriavidus</taxon>
    </lineage>
</organism>
<keyword evidence="3" id="KW-0378">Hydrolase</keyword>
<reference evidence="4" key="1">
    <citation type="submission" date="2017-02" db="EMBL/GenBank/DDBJ databases">
        <title>Complete genome sequence of Cupriavidus necator strain NH9, a 3-chlorobenzoate degrader.</title>
        <authorList>
            <person name="Moriuchi R."/>
            <person name="Dohra H."/>
            <person name="Ogawa N."/>
        </authorList>
    </citation>
    <scope>NUCLEOTIDE SEQUENCE [LARGE SCALE GENOMIC DNA]</scope>
    <source>
        <strain evidence="4">NH9</strain>
    </source>
</reference>
<dbReference type="AlphaFoldDB" id="A0A1U9UVV2"/>
<proteinExistence type="predicted"/>
<dbReference type="KEGG" id="cuh:BJN34_23480"/>